<feature type="transmembrane region" description="Helical" evidence="5">
    <location>
        <begin position="101"/>
        <end position="120"/>
    </location>
</feature>
<feature type="transmembrane region" description="Helical" evidence="5">
    <location>
        <begin position="21"/>
        <end position="40"/>
    </location>
</feature>
<dbReference type="EMBL" id="FOEN01000001">
    <property type="protein sequence ID" value="SEP58563.1"/>
    <property type="molecule type" value="Genomic_DNA"/>
</dbReference>
<reference evidence="8 9" key="1">
    <citation type="submission" date="2016-10" db="EMBL/GenBank/DDBJ databases">
        <authorList>
            <person name="de Groot N.N."/>
        </authorList>
    </citation>
    <scope>NUCLEOTIDE SEQUENCE [LARGE SCALE GENOMIC DNA]</scope>
    <source>
        <strain evidence="8 9">DSM 15695</strain>
    </source>
</reference>
<dbReference type="Pfam" id="PF01957">
    <property type="entry name" value="NfeD"/>
    <property type="match status" value="1"/>
</dbReference>
<feature type="transmembrane region" description="Helical" evidence="5">
    <location>
        <begin position="52"/>
        <end position="69"/>
    </location>
</feature>
<evidence type="ECO:0000256" key="1">
    <source>
        <dbReference type="ARBA" id="ARBA00004141"/>
    </source>
</evidence>
<evidence type="ECO:0000259" key="7">
    <source>
        <dbReference type="Pfam" id="PF24961"/>
    </source>
</evidence>
<dbReference type="AlphaFoldDB" id="A0A1H8Z2I3"/>
<evidence type="ECO:0000256" key="5">
    <source>
        <dbReference type="SAM" id="Phobius"/>
    </source>
</evidence>
<organism evidence="8 9">
    <name type="scientific">Ignavigranum ruoffiae</name>
    <dbReference type="NCBI Taxonomy" id="89093"/>
    <lineage>
        <taxon>Bacteria</taxon>
        <taxon>Bacillati</taxon>
        <taxon>Bacillota</taxon>
        <taxon>Bacilli</taxon>
        <taxon>Lactobacillales</taxon>
        <taxon>Aerococcaceae</taxon>
        <taxon>Ignavigranum</taxon>
    </lineage>
</organism>
<evidence type="ECO:0000256" key="2">
    <source>
        <dbReference type="ARBA" id="ARBA00022692"/>
    </source>
</evidence>
<evidence type="ECO:0000259" key="6">
    <source>
        <dbReference type="Pfam" id="PF01957"/>
    </source>
</evidence>
<feature type="domain" description="NfeD-like C-terminal" evidence="6">
    <location>
        <begin position="152"/>
        <end position="202"/>
    </location>
</feature>
<dbReference type="GO" id="GO:0005886">
    <property type="term" value="C:plasma membrane"/>
    <property type="evidence" value="ECO:0007669"/>
    <property type="project" value="TreeGrafter"/>
</dbReference>
<dbReference type="InterPro" id="IPR012340">
    <property type="entry name" value="NA-bd_OB-fold"/>
</dbReference>
<sequence length="209" mass="23636">MIVLLLGIACLVASLFYKRKIFWMLLALLCFAFHFEVFVMTGSASNINFSSQNFMSFICYLLGIVMIWTELYIPDFGVLGMIGSFTSVFGLYMYHDDWLRVLMIVLAVLVLIGLECLFFIKAGRQFEVPSMFVLDQRLGKAEGYSSHQDYPEIIGLIGTVVMDLRPVGRGRFNGETYEIISQQGFIAKGRAVRIVKVTNGSIYVIEEEA</sequence>
<gene>
    <name evidence="8" type="ORF">SAMN04488558_101123</name>
</gene>
<dbReference type="STRING" id="89093.SAMN04488558_101123"/>
<dbReference type="InterPro" id="IPR056739">
    <property type="entry name" value="NfeD_membrane"/>
</dbReference>
<accession>A0A1H8Z2I3</accession>
<dbReference type="InterPro" id="IPR002810">
    <property type="entry name" value="NfeD-like_C"/>
</dbReference>
<dbReference type="Proteomes" id="UP000198833">
    <property type="component" value="Unassembled WGS sequence"/>
</dbReference>
<keyword evidence="2 5" id="KW-0812">Transmembrane</keyword>
<dbReference type="OrthoDB" id="2139573at2"/>
<dbReference type="InterPro" id="IPR052165">
    <property type="entry name" value="Membrane_assoc_protease"/>
</dbReference>
<comment type="subcellular location">
    <subcellularLocation>
        <location evidence="1">Membrane</location>
        <topology evidence="1">Multi-pass membrane protein</topology>
    </subcellularLocation>
</comment>
<evidence type="ECO:0000256" key="3">
    <source>
        <dbReference type="ARBA" id="ARBA00022989"/>
    </source>
</evidence>
<proteinExistence type="predicted"/>
<name>A0A1H8Z2I3_9LACT</name>
<evidence type="ECO:0000313" key="9">
    <source>
        <dbReference type="Proteomes" id="UP000198833"/>
    </source>
</evidence>
<protein>
    <submittedName>
        <fullName evidence="8">NfeD-like C-terminal, partner-binding</fullName>
    </submittedName>
</protein>
<feature type="domain" description="NfeD integral membrane" evidence="7">
    <location>
        <begin position="2"/>
        <end position="118"/>
    </location>
</feature>
<dbReference type="PANTHER" id="PTHR33507:SF3">
    <property type="entry name" value="INNER MEMBRANE PROTEIN YBBJ"/>
    <property type="match status" value="1"/>
</dbReference>
<dbReference type="RefSeq" id="WP_092569717.1">
    <property type="nucleotide sequence ID" value="NZ_CALUDV010000004.1"/>
</dbReference>
<evidence type="ECO:0000256" key="4">
    <source>
        <dbReference type="ARBA" id="ARBA00023136"/>
    </source>
</evidence>
<dbReference type="Pfam" id="PF24961">
    <property type="entry name" value="NfeD_membrane"/>
    <property type="match status" value="1"/>
</dbReference>
<keyword evidence="3 5" id="KW-1133">Transmembrane helix</keyword>
<evidence type="ECO:0000313" key="8">
    <source>
        <dbReference type="EMBL" id="SEP58563.1"/>
    </source>
</evidence>
<dbReference type="PANTHER" id="PTHR33507">
    <property type="entry name" value="INNER MEMBRANE PROTEIN YBBJ"/>
    <property type="match status" value="1"/>
</dbReference>
<keyword evidence="4 5" id="KW-0472">Membrane</keyword>
<dbReference type="Gene3D" id="2.40.50.140">
    <property type="entry name" value="Nucleic acid-binding proteins"/>
    <property type="match status" value="1"/>
</dbReference>
<keyword evidence="9" id="KW-1185">Reference proteome</keyword>